<name>A0A417Y7Z3_9ACTN</name>
<feature type="domain" description="Peptidase S1" evidence="4">
    <location>
        <begin position="94"/>
        <end position="340"/>
    </location>
</feature>
<accession>A0A417Y7Z3</accession>
<dbReference type="InterPro" id="IPR018114">
    <property type="entry name" value="TRYPSIN_HIS"/>
</dbReference>
<proteinExistence type="predicted"/>
<keyword evidence="2" id="KW-0645">Protease</keyword>
<dbReference type="InterPro" id="IPR033116">
    <property type="entry name" value="TRYPSIN_SER"/>
</dbReference>
<keyword evidence="2" id="KW-0378">Hydrolase</keyword>
<dbReference type="PANTHER" id="PTHR24260">
    <property type="match status" value="1"/>
</dbReference>
<dbReference type="EMBL" id="QXGH01000009">
    <property type="protein sequence ID" value="RHW28607.1"/>
    <property type="molecule type" value="Genomic_DNA"/>
</dbReference>
<dbReference type="Proteomes" id="UP000283644">
    <property type="component" value="Unassembled WGS sequence"/>
</dbReference>
<dbReference type="SMART" id="SM00020">
    <property type="entry name" value="Tryp_SPc"/>
    <property type="match status" value="1"/>
</dbReference>
<dbReference type="Pfam" id="PF00089">
    <property type="entry name" value="Trypsin"/>
    <property type="match status" value="1"/>
</dbReference>
<dbReference type="AlphaFoldDB" id="A0A417Y7Z3"/>
<organism evidence="5 6">
    <name type="scientific">Nocardioides immobilis</name>
    <dbReference type="NCBI Taxonomy" id="2049295"/>
    <lineage>
        <taxon>Bacteria</taxon>
        <taxon>Bacillati</taxon>
        <taxon>Actinomycetota</taxon>
        <taxon>Actinomycetes</taxon>
        <taxon>Propionibacteriales</taxon>
        <taxon>Nocardioidaceae</taxon>
        <taxon>Nocardioides</taxon>
    </lineage>
</organism>
<feature type="compositionally biased region" description="Basic residues" evidence="3">
    <location>
        <begin position="1"/>
        <end position="20"/>
    </location>
</feature>
<dbReference type="InterPro" id="IPR051333">
    <property type="entry name" value="CLIP_Serine_Protease"/>
</dbReference>
<dbReference type="InterPro" id="IPR009003">
    <property type="entry name" value="Peptidase_S1_PA"/>
</dbReference>
<dbReference type="InterPro" id="IPR001254">
    <property type="entry name" value="Trypsin_dom"/>
</dbReference>
<dbReference type="GO" id="GO:0004252">
    <property type="term" value="F:serine-type endopeptidase activity"/>
    <property type="evidence" value="ECO:0007669"/>
    <property type="project" value="InterPro"/>
</dbReference>
<comment type="caution">
    <text evidence="5">The sequence shown here is derived from an EMBL/GenBank/DDBJ whole genome shotgun (WGS) entry which is preliminary data.</text>
</comment>
<dbReference type="Gene3D" id="2.40.10.10">
    <property type="entry name" value="Trypsin-like serine proteases"/>
    <property type="match status" value="1"/>
</dbReference>
<evidence type="ECO:0000256" key="2">
    <source>
        <dbReference type="RuleBase" id="RU363034"/>
    </source>
</evidence>
<feature type="region of interest" description="Disordered" evidence="3">
    <location>
        <begin position="1"/>
        <end position="26"/>
    </location>
</feature>
<keyword evidence="1" id="KW-1015">Disulfide bond</keyword>
<dbReference type="PROSITE" id="PS00135">
    <property type="entry name" value="TRYPSIN_SER"/>
    <property type="match status" value="1"/>
</dbReference>
<sequence>MGRSYRCRAHAGRQRSRVHRSSQEDIMSEKNIRIAKDAYDQYDPEREWSRASDAPEPAHVSRAVLTRLRATAVLTTLCVAAALSLLVPARSDAIIGGELDGNRHPNVGLIIGCSEGCQVAVACSGTLISPTIVLTAAHCVEFPGLDTFFVTFDPDPFSGGLPELIQGEAHPHPNFSFDAFTQGQKSFQTLQRFDVAVVELEEAPDITPAPLPSENVLEPFTTGGSNQLFTIVGYGSDRDIEPPLGKELLFDGKRRTTTVPLMKLTDTLIFVRTNPNDAQGGGGGCFGDSGGPIFHGETVVGEFVAVQAQASATGSLCQSYGFYVRIDTGPAREFLSQFVTLP</sequence>
<dbReference type="PROSITE" id="PS50240">
    <property type="entry name" value="TRYPSIN_DOM"/>
    <property type="match status" value="1"/>
</dbReference>
<keyword evidence="2" id="KW-0720">Serine protease</keyword>
<protein>
    <recommendedName>
        <fullName evidence="4">Peptidase S1 domain-containing protein</fullName>
    </recommendedName>
</protein>
<dbReference type="InterPro" id="IPR043504">
    <property type="entry name" value="Peptidase_S1_PA_chymotrypsin"/>
</dbReference>
<dbReference type="PANTHER" id="PTHR24260:SF136">
    <property type="entry name" value="GH08193P-RELATED"/>
    <property type="match status" value="1"/>
</dbReference>
<dbReference type="InterPro" id="IPR001314">
    <property type="entry name" value="Peptidase_S1A"/>
</dbReference>
<dbReference type="GO" id="GO:0006508">
    <property type="term" value="P:proteolysis"/>
    <property type="evidence" value="ECO:0007669"/>
    <property type="project" value="UniProtKB-KW"/>
</dbReference>
<reference evidence="5 6" key="1">
    <citation type="submission" date="2018-09" db="EMBL/GenBank/DDBJ databases">
        <title>Genome sequencing of Nocardioides immobilis CCTCC AB 2017083 for comparison to Nocardioides silvaticus.</title>
        <authorList>
            <person name="Li C."/>
            <person name="Wang G."/>
        </authorList>
    </citation>
    <scope>NUCLEOTIDE SEQUENCE [LARGE SCALE GENOMIC DNA]</scope>
    <source>
        <strain evidence="5 6">CCTCC AB 2017083</strain>
    </source>
</reference>
<gene>
    <name evidence="5" type="ORF">D0Z08_01735</name>
</gene>
<keyword evidence="6" id="KW-1185">Reference proteome</keyword>
<dbReference type="PROSITE" id="PS00134">
    <property type="entry name" value="TRYPSIN_HIS"/>
    <property type="match status" value="1"/>
</dbReference>
<dbReference type="PRINTS" id="PR00722">
    <property type="entry name" value="CHYMOTRYPSIN"/>
</dbReference>
<evidence type="ECO:0000256" key="1">
    <source>
        <dbReference type="ARBA" id="ARBA00023157"/>
    </source>
</evidence>
<evidence type="ECO:0000256" key="3">
    <source>
        <dbReference type="SAM" id="MobiDB-lite"/>
    </source>
</evidence>
<evidence type="ECO:0000259" key="4">
    <source>
        <dbReference type="PROSITE" id="PS50240"/>
    </source>
</evidence>
<evidence type="ECO:0000313" key="6">
    <source>
        <dbReference type="Proteomes" id="UP000283644"/>
    </source>
</evidence>
<dbReference type="SUPFAM" id="SSF50494">
    <property type="entry name" value="Trypsin-like serine proteases"/>
    <property type="match status" value="1"/>
</dbReference>
<evidence type="ECO:0000313" key="5">
    <source>
        <dbReference type="EMBL" id="RHW28607.1"/>
    </source>
</evidence>
<dbReference type="OrthoDB" id="3657335at2"/>